<dbReference type="InterPro" id="IPR046950">
    <property type="entry name" value="DNA-dir_Rpol_C_phage-type"/>
</dbReference>
<dbReference type="RefSeq" id="XP_014143369.1">
    <property type="nucleotide sequence ID" value="XM_014287894.1"/>
</dbReference>
<dbReference type="Pfam" id="PF00940">
    <property type="entry name" value="RNA_pol"/>
    <property type="match status" value="1"/>
</dbReference>
<dbReference type="SUPFAM" id="SSF56672">
    <property type="entry name" value="DNA/RNA polymerases"/>
    <property type="match status" value="1"/>
</dbReference>
<evidence type="ECO:0000256" key="3">
    <source>
        <dbReference type="ARBA" id="ARBA00022478"/>
    </source>
</evidence>
<evidence type="ECO:0000313" key="9">
    <source>
        <dbReference type="EMBL" id="KNC69467.1"/>
    </source>
</evidence>
<feature type="domain" description="DNA-directed RNA polymerase C-terminal" evidence="8">
    <location>
        <begin position="1"/>
        <end position="40"/>
    </location>
</feature>
<dbReference type="STRING" id="667725.A0A0L0EY94"/>
<dbReference type="Proteomes" id="UP000054560">
    <property type="component" value="Unassembled WGS sequence"/>
</dbReference>
<protein>
    <recommendedName>
        <fullName evidence="2">DNA-directed RNA polymerase</fullName>
        <ecNumber evidence="2">2.7.7.6</ecNumber>
    </recommendedName>
</protein>
<keyword evidence="4" id="KW-0808">Transferase</keyword>
<comment type="similarity">
    <text evidence="1">Belongs to the phage and mitochondrial RNA polymerase family.</text>
</comment>
<evidence type="ECO:0000313" key="10">
    <source>
        <dbReference type="Proteomes" id="UP000054560"/>
    </source>
</evidence>
<evidence type="ECO:0000256" key="4">
    <source>
        <dbReference type="ARBA" id="ARBA00022679"/>
    </source>
</evidence>
<sequence length="51" mass="5960">KKWWKDAADPFQCLAACIDLTDAYKLDDPTEHLSYLPVHQVRLNLWRGTCI</sequence>
<evidence type="ECO:0000256" key="7">
    <source>
        <dbReference type="ARBA" id="ARBA00048552"/>
    </source>
</evidence>
<evidence type="ECO:0000256" key="2">
    <source>
        <dbReference type="ARBA" id="ARBA00012418"/>
    </source>
</evidence>
<reference evidence="9 10" key="1">
    <citation type="submission" date="2011-02" db="EMBL/GenBank/DDBJ databases">
        <title>The Genome Sequence of Sphaeroforma arctica JP610.</title>
        <authorList>
            <consortium name="The Broad Institute Genome Sequencing Platform"/>
            <person name="Russ C."/>
            <person name="Cuomo C."/>
            <person name="Young S.K."/>
            <person name="Zeng Q."/>
            <person name="Gargeya S."/>
            <person name="Alvarado L."/>
            <person name="Berlin A."/>
            <person name="Chapman S.B."/>
            <person name="Chen Z."/>
            <person name="Freedman E."/>
            <person name="Gellesch M."/>
            <person name="Goldberg J."/>
            <person name="Griggs A."/>
            <person name="Gujja S."/>
            <person name="Heilman E."/>
            <person name="Heiman D."/>
            <person name="Howarth C."/>
            <person name="Mehta T."/>
            <person name="Neiman D."/>
            <person name="Pearson M."/>
            <person name="Roberts A."/>
            <person name="Saif S."/>
            <person name="Shea T."/>
            <person name="Shenoy N."/>
            <person name="Sisk P."/>
            <person name="Stolte C."/>
            <person name="Sykes S."/>
            <person name="White J."/>
            <person name="Yandava C."/>
            <person name="Burger G."/>
            <person name="Gray M.W."/>
            <person name="Holland P.W.H."/>
            <person name="King N."/>
            <person name="Lang F.B.F."/>
            <person name="Roger A.J."/>
            <person name="Ruiz-Trillo I."/>
            <person name="Haas B."/>
            <person name="Nusbaum C."/>
            <person name="Birren B."/>
        </authorList>
    </citation>
    <scope>NUCLEOTIDE SEQUENCE [LARGE SCALE GENOMIC DNA]</scope>
    <source>
        <strain evidence="9 10">JP610</strain>
    </source>
</reference>
<proteinExistence type="inferred from homology"/>
<dbReference type="InterPro" id="IPR002092">
    <property type="entry name" value="DNA-dir_Rpol_phage-type"/>
</dbReference>
<organism evidence="9 10">
    <name type="scientific">Sphaeroforma arctica JP610</name>
    <dbReference type="NCBI Taxonomy" id="667725"/>
    <lineage>
        <taxon>Eukaryota</taxon>
        <taxon>Ichthyosporea</taxon>
        <taxon>Ichthyophonida</taxon>
        <taxon>Sphaeroforma</taxon>
    </lineage>
</organism>
<evidence type="ECO:0000256" key="1">
    <source>
        <dbReference type="ARBA" id="ARBA00009493"/>
    </source>
</evidence>
<dbReference type="GeneID" id="25918524"/>
<evidence type="ECO:0000256" key="6">
    <source>
        <dbReference type="ARBA" id="ARBA00023163"/>
    </source>
</evidence>
<dbReference type="EC" id="2.7.7.6" evidence="2"/>
<dbReference type="GO" id="GO:0006390">
    <property type="term" value="P:mitochondrial transcription"/>
    <property type="evidence" value="ECO:0007669"/>
    <property type="project" value="TreeGrafter"/>
</dbReference>
<dbReference type="GO" id="GO:0001018">
    <property type="term" value="F:mitochondrial promoter sequence-specific DNA binding"/>
    <property type="evidence" value="ECO:0007669"/>
    <property type="project" value="TreeGrafter"/>
</dbReference>
<accession>A0A0L0EY94</accession>
<dbReference type="Gene3D" id="1.10.287.280">
    <property type="match status" value="1"/>
</dbReference>
<name>A0A0L0EY94_9EUKA</name>
<dbReference type="AlphaFoldDB" id="A0A0L0EY94"/>
<dbReference type="OrthoDB" id="1684669at2759"/>
<keyword evidence="6" id="KW-0804">Transcription</keyword>
<feature type="non-terminal residue" evidence="9">
    <location>
        <position position="1"/>
    </location>
</feature>
<dbReference type="EMBL" id="KQ254835">
    <property type="protein sequence ID" value="KNC69467.1"/>
    <property type="molecule type" value="Genomic_DNA"/>
</dbReference>
<keyword evidence="5" id="KW-0548">Nucleotidyltransferase</keyword>
<evidence type="ECO:0000256" key="5">
    <source>
        <dbReference type="ARBA" id="ARBA00022695"/>
    </source>
</evidence>
<keyword evidence="3" id="KW-0240">DNA-directed RNA polymerase</keyword>
<dbReference type="GO" id="GO:0034245">
    <property type="term" value="C:mitochondrial DNA-directed RNA polymerase complex"/>
    <property type="evidence" value="ECO:0007669"/>
    <property type="project" value="TreeGrafter"/>
</dbReference>
<dbReference type="PANTHER" id="PTHR10102">
    <property type="entry name" value="DNA-DIRECTED RNA POLYMERASE, MITOCHONDRIAL"/>
    <property type="match status" value="1"/>
</dbReference>
<dbReference type="PANTHER" id="PTHR10102:SF0">
    <property type="entry name" value="DNA-DIRECTED RNA POLYMERASE, MITOCHONDRIAL"/>
    <property type="match status" value="1"/>
</dbReference>
<comment type="catalytic activity">
    <reaction evidence="7">
        <text>RNA(n) + a ribonucleoside 5'-triphosphate = RNA(n+1) + diphosphate</text>
        <dbReference type="Rhea" id="RHEA:21248"/>
        <dbReference type="Rhea" id="RHEA-COMP:14527"/>
        <dbReference type="Rhea" id="RHEA-COMP:17342"/>
        <dbReference type="ChEBI" id="CHEBI:33019"/>
        <dbReference type="ChEBI" id="CHEBI:61557"/>
        <dbReference type="ChEBI" id="CHEBI:140395"/>
        <dbReference type="EC" id="2.7.7.6"/>
    </reaction>
</comment>
<evidence type="ECO:0000259" key="8">
    <source>
        <dbReference type="Pfam" id="PF00940"/>
    </source>
</evidence>
<gene>
    <name evidence="9" type="ORF">SARC_18020</name>
</gene>
<dbReference type="InterPro" id="IPR043502">
    <property type="entry name" value="DNA/RNA_pol_sf"/>
</dbReference>
<dbReference type="GO" id="GO:0003899">
    <property type="term" value="F:DNA-directed RNA polymerase activity"/>
    <property type="evidence" value="ECO:0007669"/>
    <property type="project" value="UniProtKB-EC"/>
</dbReference>
<keyword evidence="10" id="KW-1185">Reference proteome</keyword>